<protein>
    <submittedName>
        <fullName evidence="1">Uncharacterized protein</fullName>
    </submittedName>
</protein>
<dbReference type="GO" id="GO:0016788">
    <property type="term" value="F:hydrolase activity, acting on ester bonds"/>
    <property type="evidence" value="ECO:0007669"/>
    <property type="project" value="InterPro"/>
</dbReference>
<name>A0A381T502_9ZZZZ</name>
<accession>A0A381T502</accession>
<evidence type="ECO:0000313" key="1">
    <source>
        <dbReference type="EMBL" id="SVA10814.1"/>
    </source>
</evidence>
<dbReference type="Pfam" id="PF01026">
    <property type="entry name" value="TatD_DNase"/>
    <property type="match status" value="1"/>
</dbReference>
<dbReference type="GO" id="GO:0005829">
    <property type="term" value="C:cytosol"/>
    <property type="evidence" value="ECO:0007669"/>
    <property type="project" value="TreeGrafter"/>
</dbReference>
<dbReference type="InterPro" id="IPR001130">
    <property type="entry name" value="TatD-like"/>
</dbReference>
<dbReference type="Gene3D" id="3.20.20.140">
    <property type="entry name" value="Metal-dependent hydrolases"/>
    <property type="match status" value="1"/>
</dbReference>
<gene>
    <name evidence="1" type="ORF">METZ01_LOCUS63668</name>
</gene>
<dbReference type="PIRSF" id="PIRSF005902">
    <property type="entry name" value="DNase_TatD"/>
    <property type="match status" value="1"/>
</dbReference>
<dbReference type="EMBL" id="UINC01003978">
    <property type="protein sequence ID" value="SVA10814.1"/>
    <property type="molecule type" value="Genomic_DNA"/>
</dbReference>
<dbReference type="CDD" id="cd01310">
    <property type="entry name" value="TatD_DNAse"/>
    <property type="match status" value="1"/>
</dbReference>
<dbReference type="InterPro" id="IPR032466">
    <property type="entry name" value="Metal_Hydrolase"/>
</dbReference>
<dbReference type="PANTHER" id="PTHR46124:SF3">
    <property type="entry name" value="HYDROLASE"/>
    <property type="match status" value="1"/>
</dbReference>
<sequence>MINSHIHLDFTSISSPSKATTGAIIPATGKDNWDNVVSCCSIDNSRHFALGIHPWFIDDHQILDLHSLEVRIEELKPVAVGECGLDYVRIKDRNRQRYFFDEQIALATRFDLPLIIHSVHATEDVTDLLKSHSKSRGVIHTYSGSLQQAEILLNMNFSFGFGHSLTNPHAYKLHDIVKFLPLVMILIETDDYKNPDELIQIAERIARIKKLSVEQVVEQCDLNACNLFNIS</sequence>
<reference evidence="1" key="1">
    <citation type="submission" date="2018-05" db="EMBL/GenBank/DDBJ databases">
        <authorList>
            <person name="Lanie J.A."/>
            <person name="Ng W.-L."/>
            <person name="Kazmierczak K.M."/>
            <person name="Andrzejewski T.M."/>
            <person name="Davidsen T.M."/>
            <person name="Wayne K.J."/>
            <person name="Tettelin H."/>
            <person name="Glass J.I."/>
            <person name="Rusch D."/>
            <person name="Podicherti R."/>
            <person name="Tsui H.-C.T."/>
            <person name="Winkler M.E."/>
        </authorList>
    </citation>
    <scope>NUCLEOTIDE SEQUENCE</scope>
</reference>
<dbReference type="PANTHER" id="PTHR46124">
    <property type="entry name" value="D-AMINOACYL-TRNA DEACYLASE"/>
    <property type="match status" value="1"/>
</dbReference>
<dbReference type="AlphaFoldDB" id="A0A381T502"/>
<dbReference type="SUPFAM" id="SSF51556">
    <property type="entry name" value="Metallo-dependent hydrolases"/>
    <property type="match status" value="1"/>
</dbReference>
<proteinExistence type="predicted"/>
<organism evidence="1">
    <name type="scientific">marine metagenome</name>
    <dbReference type="NCBI Taxonomy" id="408172"/>
    <lineage>
        <taxon>unclassified sequences</taxon>
        <taxon>metagenomes</taxon>
        <taxon>ecological metagenomes</taxon>
    </lineage>
</organism>